<evidence type="ECO:0000256" key="13">
    <source>
        <dbReference type="PIRSR" id="PIRSR615500-1"/>
    </source>
</evidence>
<dbReference type="AlphaFoldDB" id="A0A5C3QGY2"/>
<proteinExistence type="inferred from homology"/>
<evidence type="ECO:0000256" key="17">
    <source>
        <dbReference type="SAM" id="SignalP"/>
    </source>
</evidence>
<dbReference type="GO" id="GO:0016485">
    <property type="term" value="P:protein processing"/>
    <property type="evidence" value="ECO:0007669"/>
    <property type="project" value="TreeGrafter"/>
</dbReference>
<dbReference type="PROSITE" id="PS00138">
    <property type="entry name" value="SUBTILASE_SER"/>
    <property type="match status" value="1"/>
</dbReference>
<keyword evidence="12" id="KW-0325">Glycoprotein</keyword>
<evidence type="ECO:0000256" key="6">
    <source>
        <dbReference type="ARBA" id="ARBA00022801"/>
    </source>
</evidence>
<evidence type="ECO:0000256" key="8">
    <source>
        <dbReference type="ARBA" id="ARBA00022837"/>
    </source>
</evidence>
<evidence type="ECO:0000256" key="15">
    <source>
        <dbReference type="SAM" id="MobiDB-lite"/>
    </source>
</evidence>
<comment type="subcellular location">
    <subcellularLocation>
        <location evidence="1">Membrane</location>
    </subcellularLocation>
</comment>
<keyword evidence="10 16" id="KW-0472">Membrane</keyword>
<feature type="compositionally biased region" description="Basic and acidic residues" evidence="15">
    <location>
        <begin position="805"/>
        <end position="816"/>
    </location>
</feature>
<dbReference type="GO" id="GO:0005802">
    <property type="term" value="C:trans-Golgi network"/>
    <property type="evidence" value="ECO:0007669"/>
    <property type="project" value="TreeGrafter"/>
</dbReference>
<dbReference type="PANTHER" id="PTHR42884">
    <property type="entry name" value="PROPROTEIN CONVERTASE SUBTILISIN/KEXIN-RELATED"/>
    <property type="match status" value="1"/>
</dbReference>
<dbReference type="SUPFAM" id="SSF49785">
    <property type="entry name" value="Galactose-binding domain-like"/>
    <property type="match status" value="1"/>
</dbReference>
<dbReference type="FunFam" id="2.60.120.260:FF:000026">
    <property type="entry name" value="proprotein convertase subtilisin/kexin type 7"/>
    <property type="match status" value="1"/>
</dbReference>
<gene>
    <name evidence="19" type="ORF">BDV98DRAFT_530111</name>
</gene>
<dbReference type="OrthoDB" id="300641at2759"/>
<feature type="active site" description="Charge relay system" evidence="13 14">
    <location>
        <position position="417"/>
    </location>
</feature>
<comment type="similarity">
    <text evidence="2">Belongs to the peptidase S8 family. Furin subfamily.</text>
</comment>
<dbReference type="GO" id="GO:0000139">
    <property type="term" value="C:Golgi membrane"/>
    <property type="evidence" value="ECO:0007669"/>
    <property type="project" value="TreeGrafter"/>
</dbReference>
<name>A0A5C3QGY2_9AGAR</name>
<feature type="transmembrane region" description="Helical" evidence="16">
    <location>
        <begin position="730"/>
        <end position="750"/>
    </location>
</feature>
<feature type="domain" description="P/Homo B" evidence="18">
    <location>
        <begin position="492"/>
        <end position="638"/>
    </location>
</feature>
<feature type="chain" id="PRO_5022696908" evidence="17">
    <location>
        <begin position="19"/>
        <end position="832"/>
    </location>
</feature>
<dbReference type="PROSITE" id="PS51892">
    <property type="entry name" value="SUBTILASE"/>
    <property type="match status" value="1"/>
</dbReference>
<evidence type="ECO:0000256" key="7">
    <source>
        <dbReference type="ARBA" id="ARBA00022825"/>
    </source>
</evidence>
<evidence type="ECO:0000256" key="10">
    <source>
        <dbReference type="ARBA" id="ARBA00023136"/>
    </source>
</evidence>
<evidence type="ECO:0000256" key="9">
    <source>
        <dbReference type="ARBA" id="ARBA00022989"/>
    </source>
</evidence>
<evidence type="ECO:0000259" key="18">
    <source>
        <dbReference type="PROSITE" id="PS51829"/>
    </source>
</evidence>
<keyword evidence="5 17" id="KW-0732">Signal</keyword>
<feature type="signal peptide" evidence="17">
    <location>
        <begin position="1"/>
        <end position="18"/>
    </location>
</feature>
<dbReference type="InterPro" id="IPR000209">
    <property type="entry name" value="Peptidase_S8/S53_dom"/>
</dbReference>
<sequence length="832" mass="90380">MLLPTALLLLLIAPQILASRPAKRFYDSHDYYVLEHDPTAPYAASLLDVSRVLGVEVIEQAGELMNHWLVRVPKPEIVARNAGREDAVTATFHRLRALAREAPSSHRDSRSTEYHDARGISNSVRYLALQTPRQRVKRAPPPPGSNPNADPASSKSQDVATHFGIQDPLFPEQWHLVNNEYSEHSMNVTGVWEMGFTGKGVIASMVDDGVDYESEDLKDNFDAYDSHDFNDHEDLPTPKLFDDHHGTRCAGQIAAGKNNYCGMGIAYEAKVAGVRILSGPITDVDEAAALNFGFQNVSVYSCSWGPPDNGQSMEGPEYLINKAVINGINNGRGGKGSIFVFASGNGAANGDQCNFDGYTNSIYSVTVGAVDYQGKKPYYSEACAANMVVAYSSGNGKQIVTTDRGKEKCSKSHGGTSAAAPNAAGVFTAALQARPELTWRDVQHLCVLTARQINPEDGWETTASGRPFSYQYGYGALDAYAFTKAAIDWTLVKPQSWFETKAVQLGGGVRGVDGKMRGGEIIPPAGIYSTIEVTEEMVRENNFEGLEHVRVRVWITHSRRGEVEIEVVSPRGVRSMLAGQRTRDASDAGFAGWTFMSVKHWGENPVGNWTIKVSDQANPEQAGAFLGWNMMFWGSVVDAARSIRYELPLIDDVFPPLEGPHDTLPDLPSNPTPGVTKTLNKPTAHLTDHIPESTGLPNPIVTTTPTPTSTPTADEGWFAGMSNLTVTSKWFFGALAVVGLFAFGTGAYFWRRRVRIRREQYASLAGDDIGMGTPMASRGGVGSSGTRALYDAFGEVSDDEEDVDEGTRLTRGDGDGLGRGVGYHSGFLDDEE</sequence>
<dbReference type="InterPro" id="IPR015500">
    <property type="entry name" value="Peptidase_S8_subtilisin-rel"/>
</dbReference>
<evidence type="ECO:0000256" key="4">
    <source>
        <dbReference type="ARBA" id="ARBA00022692"/>
    </source>
</evidence>
<reference evidence="19 20" key="1">
    <citation type="journal article" date="2019" name="Nat. Ecol. Evol.">
        <title>Megaphylogeny resolves global patterns of mushroom evolution.</title>
        <authorList>
            <person name="Varga T."/>
            <person name="Krizsan K."/>
            <person name="Foldi C."/>
            <person name="Dima B."/>
            <person name="Sanchez-Garcia M."/>
            <person name="Sanchez-Ramirez S."/>
            <person name="Szollosi G.J."/>
            <person name="Szarkandi J.G."/>
            <person name="Papp V."/>
            <person name="Albert L."/>
            <person name="Andreopoulos W."/>
            <person name="Angelini C."/>
            <person name="Antonin V."/>
            <person name="Barry K.W."/>
            <person name="Bougher N.L."/>
            <person name="Buchanan P."/>
            <person name="Buyck B."/>
            <person name="Bense V."/>
            <person name="Catcheside P."/>
            <person name="Chovatia M."/>
            <person name="Cooper J."/>
            <person name="Damon W."/>
            <person name="Desjardin D."/>
            <person name="Finy P."/>
            <person name="Geml J."/>
            <person name="Haridas S."/>
            <person name="Hughes K."/>
            <person name="Justo A."/>
            <person name="Karasinski D."/>
            <person name="Kautmanova I."/>
            <person name="Kiss B."/>
            <person name="Kocsube S."/>
            <person name="Kotiranta H."/>
            <person name="LaButti K.M."/>
            <person name="Lechner B.E."/>
            <person name="Liimatainen K."/>
            <person name="Lipzen A."/>
            <person name="Lukacs Z."/>
            <person name="Mihaltcheva S."/>
            <person name="Morgado L.N."/>
            <person name="Niskanen T."/>
            <person name="Noordeloos M.E."/>
            <person name="Ohm R.A."/>
            <person name="Ortiz-Santana B."/>
            <person name="Ovrebo C."/>
            <person name="Racz N."/>
            <person name="Riley R."/>
            <person name="Savchenko A."/>
            <person name="Shiryaev A."/>
            <person name="Soop K."/>
            <person name="Spirin V."/>
            <person name="Szebenyi C."/>
            <person name="Tomsovsky M."/>
            <person name="Tulloss R.E."/>
            <person name="Uehling J."/>
            <person name="Grigoriev I.V."/>
            <person name="Vagvolgyi C."/>
            <person name="Papp T."/>
            <person name="Martin F.M."/>
            <person name="Miettinen O."/>
            <person name="Hibbett D.S."/>
            <person name="Nagy L.G."/>
        </authorList>
    </citation>
    <scope>NUCLEOTIDE SEQUENCE [LARGE SCALE GENOMIC DNA]</scope>
    <source>
        <strain evidence="19 20">CBS 309.79</strain>
    </source>
</reference>
<dbReference type="InterPro" id="IPR036852">
    <property type="entry name" value="Peptidase_S8/S53_dom_sf"/>
</dbReference>
<keyword evidence="3 14" id="KW-0645">Protease</keyword>
<evidence type="ECO:0000256" key="1">
    <source>
        <dbReference type="ARBA" id="ARBA00004370"/>
    </source>
</evidence>
<dbReference type="PRINTS" id="PR00723">
    <property type="entry name" value="SUBTILISIN"/>
</dbReference>
<dbReference type="GO" id="GO:0007323">
    <property type="term" value="P:peptide pheromone maturation"/>
    <property type="evidence" value="ECO:0007669"/>
    <property type="project" value="UniProtKB-ARBA"/>
</dbReference>
<keyword evidence="11" id="KW-0865">Zymogen</keyword>
<evidence type="ECO:0000256" key="12">
    <source>
        <dbReference type="ARBA" id="ARBA00023180"/>
    </source>
</evidence>
<dbReference type="InterPro" id="IPR023828">
    <property type="entry name" value="Peptidase_S8_Ser-AS"/>
</dbReference>
<dbReference type="Proteomes" id="UP000305067">
    <property type="component" value="Unassembled WGS sequence"/>
</dbReference>
<dbReference type="InterPro" id="IPR002884">
    <property type="entry name" value="P_dom"/>
</dbReference>
<feature type="active site" description="Charge relay system" evidence="13 14">
    <location>
        <position position="207"/>
    </location>
</feature>
<dbReference type="FunFam" id="3.40.50.200:FF:000005">
    <property type="entry name" value="Proprotein convertase subtilisin/kexin type 7"/>
    <property type="match status" value="1"/>
</dbReference>
<feature type="active site" description="Charge relay system" evidence="13 14">
    <location>
        <position position="245"/>
    </location>
</feature>
<dbReference type="Pfam" id="PF01483">
    <property type="entry name" value="P_proprotein"/>
    <property type="match status" value="1"/>
</dbReference>
<dbReference type="PROSITE" id="PS00137">
    <property type="entry name" value="SUBTILASE_HIS"/>
    <property type="match status" value="1"/>
</dbReference>
<evidence type="ECO:0000256" key="2">
    <source>
        <dbReference type="ARBA" id="ARBA00005325"/>
    </source>
</evidence>
<organism evidence="19 20">
    <name type="scientific">Pterulicium gracile</name>
    <dbReference type="NCBI Taxonomy" id="1884261"/>
    <lineage>
        <taxon>Eukaryota</taxon>
        <taxon>Fungi</taxon>
        <taxon>Dikarya</taxon>
        <taxon>Basidiomycota</taxon>
        <taxon>Agaricomycotina</taxon>
        <taxon>Agaricomycetes</taxon>
        <taxon>Agaricomycetidae</taxon>
        <taxon>Agaricales</taxon>
        <taxon>Pleurotineae</taxon>
        <taxon>Pterulaceae</taxon>
        <taxon>Pterulicium</taxon>
    </lineage>
</organism>
<dbReference type="EMBL" id="ML178825">
    <property type="protein sequence ID" value="TFL01353.1"/>
    <property type="molecule type" value="Genomic_DNA"/>
</dbReference>
<evidence type="ECO:0000256" key="14">
    <source>
        <dbReference type="PROSITE-ProRule" id="PRU01240"/>
    </source>
</evidence>
<dbReference type="Gene3D" id="2.60.120.260">
    <property type="entry name" value="Galactose-binding domain-like"/>
    <property type="match status" value="1"/>
</dbReference>
<evidence type="ECO:0000256" key="16">
    <source>
        <dbReference type="SAM" id="Phobius"/>
    </source>
</evidence>
<evidence type="ECO:0000313" key="19">
    <source>
        <dbReference type="EMBL" id="TFL01353.1"/>
    </source>
</evidence>
<evidence type="ECO:0000256" key="3">
    <source>
        <dbReference type="ARBA" id="ARBA00022670"/>
    </source>
</evidence>
<dbReference type="GO" id="GO:0004252">
    <property type="term" value="F:serine-type endopeptidase activity"/>
    <property type="evidence" value="ECO:0007669"/>
    <property type="project" value="UniProtKB-UniRule"/>
</dbReference>
<dbReference type="InterPro" id="IPR008979">
    <property type="entry name" value="Galactose-bd-like_sf"/>
</dbReference>
<keyword evidence="20" id="KW-1185">Reference proteome</keyword>
<dbReference type="STRING" id="1884261.A0A5C3QGY2"/>
<evidence type="ECO:0000256" key="11">
    <source>
        <dbReference type="ARBA" id="ARBA00023145"/>
    </source>
</evidence>
<keyword evidence="8" id="KW-0106">Calcium</keyword>
<feature type="region of interest" description="Disordered" evidence="15">
    <location>
        <begin position="131"/>
        <end position="160"/>
    </location>
</feature>
<evidence type="ECO:0000256" key="5">
    <source>
        <dbReference type="ARBA" id="ARBA00022729"/>
    </source>
</evidence>
<evidence type="ECO:0000313" key="20">
    <source>
        <dbReference type="Proteomes" id="UP000305067"/>
    </source>
</evidence>
<keyword evidence="4 16" id="KW-0812">Transmembrane</keyword>
<dbReference type="InterPro" id="IPR022398">
    <property type="entry name" value="Peptidase_S8_His-AS"/>
</dbReference>
<keyword evidence="9 16" id="KW-1133">Transmembrane helix</keyword>
<dbReference type="PROSITE" id="PS51829">
    <property type="entry name" value="P_HOMO_B"/>
    <property type="match status" value="1"/>
</dbReference>
<feature type="non-terminal residue" evidence="19">
    <location>
        <position position="832"/>
    </location>
</feature>
<keyword evidence="6 14" id="KW-0378">Hydrolase</keyword>
<keyword evidence="7 14" id="KW-0720">Serine protease</keyword>
<dbReference type="Gene3D" id="3.40.50.200">
    <property type="entry name" value="Peptidase S8/S53 domain"/>
    <property type="match status" value="1"/>
</dbReference>
<accession>A0A5C3QGY2</accession>
<dbReference type="Pfam" id="PF00082">
    <property type="entry name" value="Peptidase_S8"/>
    <property type="match status" value="1"/>
</dbReference>
<dbReference type="SUPFAM" id="SSF52743">
    <property type="entry name" value="Subtilisin-like"/>
    <property type="match status" value="1"/>
</dbReference>
<dbReference type="PANTHER" id="PTHR42884:SF14">
    <property type="entry name" value="NEUROENDOCRINE CONVERTASE 1"/>
    <property type="match status" value="1"/>
</dbReference>
<dbReference type="InterPro" id="IPR034182">
    <property type="entry name" value="Kexin/furin"/>
</dbReference>
<protein>
    <submittedName>
        <fullName evidence="19">Peptidase S8/S53 domain-containing protein</fullName>
    </submittedName>
</protein>
<dbReference type="CDD" id="cd04059">
    <property type="entry name" value="Peptidases_S8_Protein_convertases_Kexins_Furin-like"/>
    <property type="match status" value="1"/>
</dbReference>
<feature type="region of interest" description="Disordered" evidence="15">
    <location>
        <begin position="796"/>
        <end position="832"/>
    </location>
</feature>